<name>A0A4Y2M860_ARAVE</name>
<comment type="caution">
    <text evidence="2">The sequence shown here is derived from an EMBL/GenBank/DDBJ whole genome shotgun (WGS) entry which is preliminary data.</text>
</comment>
<feature type="region of interest" description="Disordered" evidence="1">
    <location>
        <begin position="40"/>
        <end position="90"/>
    </location>
</feature>
<dbReference type="EMBL" id="BGPR01122112">
    <property type="protein sequence ID" value="GBN23298.1"/>
    <property type="molecule type" value="Genomic_DNA"/>
</dbReference>
<gene>
    <name evidence="2" type="ORF">AVEN_199863_1</name>
</gene>
<protein>
    <submittedName>
        <fullName evidence="2">Uncharacterized protein</fullName>
    </submittedName>
</protein>
<accession>A0A4Y2M860</accession>
<evidence type="ECO:0000313" key="3">
    <source>
        <dbReference type="Proteomes" id="UP000499080"/>
    </source>
</evidence>
<proteinExistence type="predicted"/>
<sequence>MDIFASTNIHTAVPEHLPGRKDRLCCQSGFGPCNLLFEEGPAGERDENPRISIGPRRQVRKMVSQSGIRDLQSSEFEEGQLLGGENENSC</sequence>
<organism evidence="2 3">
    <name type="scientific">Araneus ventricosus</name>
    <name type="common">Orbweaver spider</name>
    <name type="synonym">Epeira ventricosa</name>
    <dbReference type="NCBI Taxonomy" id="182803"/>
    <lineage>
        <taxon>Eukaryota</taxon>
        <taxon>Metazoa</taxon>
        <taxon>Ecdysozoa</taxon>
        <taxon>Arthropoda</taxon>
        <taxon>Chelicerata</taxon>
        <taxon>Arachnida</taxon>
        <taxon>Araneae</taxon>
        <taxon>Araneomorphae</taxon>
        <taxon>Entelegynae</taxon>
        <taxon>Araneoidea</taxon>
        <taxon>Araneidae</taxon>
        <taxon>Araneus</taxon>
    </lineage>
</organism>
<keyword evidence="3" id="KW-1185">Reference proteome</keyword>
<evidence type="ECO:0000313" key="2">
    <source>
        <dbReference type="EMBL" id="GBN23298.1"/>
    </source>
</evidence>
<evidence type="ECO:0000256" key="1">
    <source>
        <dbReference type="SAM" id="MobiDB-lite"/>
    </source>
</evidence>
<reference evidence="2 3" key="1">
    <citation type="journal article" date="2019" name="Sci. Rep.">
        <title>Orb-weaving spider Araneus ventricosus genome elucidates the spidroin gene catalogue.</title>
        <authorList>
            <person name="Kono N."/>
            <person name="Nakamura H."/>
            <person name="Ohtoshi R."/>
            <person name="Moran D.A.P."/>
            <person name="Shinohara A."/>
            <person name="Yoshida Y."/>
            <person name="Fujiwara M."/>
            <person name="Mori M."/>
            <person name="Tomita M."/>
            <person name="Arakawa K."/>
        </authorList>
    </citation>
    <scope>NUCLEOTIDE SEQUENCE [LARGE SCALE GENOMIC DNA]</scope>
</reference>
<dbReference type="AlphaFoldDB" id="A0A4Y2M860"/>
<dbReference type="Proteomes" id="UP000499080">
    <property type="component" value="Unassembled WGS sequence"/>
</dbReference>
<feature type="compositionally biased region" description="Low complexity" evidence="1">
    <location>
        <begin position="79"/>
        <end position="90"/>
    </location>
</feature>